<dbReference type="PANTHER" id="PTHR33048">
    <property type="entry name" value="PTH11-LIKE INTEGRAL MEMBRANE PROTEIN (AFU_ORTHOLOGUE AFUA_5G11245)"/>
    <property type="match status" value="1"/>
</dbReference>
<keyword evidence="4 7" id="KW-0472">Membrane</keyword>
<reference evidence="9 10" key="1">
    <citation type="journal article" date="2018" name="Front. Microbiol.">
        <title>Genome-Wide Analysis of Corynespora cassiicola Leaf Fall Disease Putative Effectors.</title>
        <authorList>
            <person name="Lopez D."/>
            <person name="Ribeiro S."/>
            <person name="Label P."/>
            <person name="Fumanal B."/>
            <person name="Venisse J.S."/>
            <person name="Kohler A."/>
            <person name="de Oliveira R.R."/>
            <person name="Labutti K."/>
            <person name="Lipzen A."/>
            <person name="Lail K."/>
            <person name="Bauer D."/>
            <person name="Ohm R.A."/>
            <person name="Barry K.W."/>
            <person name="Spatafora J."/>
            <person name="Grigoriev I.V."/>
            <person name="Martin F.M."/>
            <person name="Pujade-Renaud V."/>
        </authorList>
    </citation>
    <scope>NUCLEOTIDE SEQUENCE [LARGE SCALE GENOMIC DNA]</scope>
    <source>
        <strain evidence="9 10">Philippines</strain>
    </source>
</reference>
<dbReference type="InterPro" id="IPR052337">
    <property type="entry name" value="SAT4-like"/>
</dbReference>
<dbReference type="AlphaFoldDB" id="A0A2T2N4M5"/>
<dbReference type="OrthoDB" id="444631at2759"/>
<feature type="transmembrane region" description="Helical" evidence="7">
    <location>
        <begin position="79"/>
        <end position="100"/>
    </location>
</feature>
<evidence type="ECO:0000256" key="5">
    <source>
        <dbReference type="ARBA" id="ARBA00038359"/>
    </source>
</evidence>
<sequence length="416" mass="46342">MNARTTSTFLLHVTFLNPNTVPEPLHISKLLRIFLLTRYTPNDRVATGAKLSTFYRNMSAPPSHGFSEEYLNANKGPRVVAIITVFPVLASITVFLRLYTRIKIVNNPSYEDFAILVALIFSIATSVCQGFQVYNGMGRHIQTLTIDQGIGSLKALFASIMMYNFGLTLTKISILLQYLRITVDPIVRKACYILVYITIFNCIHTFFTGVFTCYPVAKFWDDRIPGGCVNKEALWFANAAINIAQDISLVVLPVFILRKLALPKREKIGLILILGLGGFASVASCFRLNALHIVTESNDITWDNPGTATWSAMELNIGIICASLPTLRAFFAKYFPNTFTSSLRGLYHAQPNSDRTCQARRSVFIPFHIYRNAGVIDINHAPHDVEKAREAFPASDSSDAELRPGISRPNQVQPAP</sequence>
<protein>
    <recommendedName>
        <fullName evidence="8">Rhodopsin domain-containing protein</fullName>
    </recommendedName>
</protein>
<evidence type="ECO:0000256" key="7">
    <source>
        <dbReference type="SAM" id="Phobius"/>
    </source>
</evidence>
<evidence type="ECO:0000313" key="9">
    <source>
        <dbReference type="EMBL" id="PSN60339.1"/>
    </source>
</evidence>
<evidence type="ECO:0000259" key="8">
    <source>
        <dbReference type="Pfam" id="PF20684"/>
    </source>
</evidence>
<dbReference type="EMBL" id="KZ678149">
    <property type="protein sequence ID" value="PSN60339.1"/>
    <property type="molecule type" value="Genomic_DNA"/>
</dbReference>
<feature type="transmembrane region" description="Helical" evidence="7">
    <location>
        <begin position="268"/>
        <end position="290"/>
    </location>
</feature>
<name>A0A2T2N4M5_CORCC</name>
<feature type="region of interest" description="Disordered" evidence="6">
    <location>
        <begin position="389"/>
        <end position="416"/>
    </location>
</feature>
<evidence type="ECO:0000256" key="2">
    <source>
        <dbReference type="ARBA" id="ARBA00022692"/>
    </source>
</evidence>
<keyword evidence="10" id="KW-1185">Reference proteome</keyword>
<feature type="transmembrane region" description="Helical" evidence="7">
    <location>
        <begin position="191"/>
        <end position="217"/>
    </location>
</feature>
<dbReference type="InterPro" id="IPR049326">
    <property type="entry name" value="Rhodopsin_dom_fungi"/>
</dbReference>
<evidence type="ECO:0000256" key="4">
    <source>
        <dbReference type="ARBA" id="ARBA00023136"/>
    </source>
</evidence>
<organism evidence="9 10">
    <name type="scientific">Corynespora cassiicola Philippines</name>
    <dbReference type="NCBI Taxonomy" id="1448308"/>
    <lineage>
        <taxon>Eukaryota</taxon>
        <taxon>Fungi</taxon>
        <taxon>Dikarya</taxon>
        <taxon>Ascomycota</taxon>
        <taxon>Pezizomycotina</taxon>
        <taxon>Dothideomycetes</taxon>
        <taxon>Pleosporomycetidae</taxon>
        <taxon>Pleosporales</taxon>
        <taxon>Corynesporascaceae</taxon>
        <taxon>Corynespora</taxon>
    </lineage>
</organism>
<dbReference type="Pfam" id="PF20684">
    <property type="entry name" value="Fung_rhodopsin"/>
    <property type="match status" value="1"/>
</dbReference>
<feature type="domain" description="Rhodopsin" evidence="8">
    <location>
        <begin position="96"/>
        <end position="332"/>
    </location>
</feature>
<dbReference type="PANTHER" id="PTHR33048:SF132">
    <property type="entry name" value="MEMBRANE PROTEIN, PUTATIVE (AFU_ORTHOLOGUE AFUA_6G07820)-RELATED"/>
    <property type="match status" value="1"/>
</dbReference>
<feature type="transmembrane region" description="Helical" evidence="7">
    <location>
        <begin position="155"/>
        <end position="179"/>
    </location>
</feature>
<comment type="similarity">
    <text evidence="5">Belongs to the SAT4 family.</text>
</comment>
<evidence type="ECO:0000313" key="10">
    <source>
        <dbReference type="Proteomes" id="UP000240883"/>
    </source>
</evidence>
<comment type="subcellular location">
    <subcellularLocation>
        <location evidence="1">Membrane</location>
        <topology evidence="1">Multi-pass membrane protein</topology>
    </subcellularLocation>
</comment>
<evidence type="ECO:0000256" key="6">
    <source>
        <dbReference type="SAM" id="MobiDB-lite"/>
    </source>
</evidence>
<proteinExistence type="inferred from homology"/>
<feature type="transmembrane region" description="Helical" evidence="7">
    <location>
        <begin position="310"/>
        <end position="331"/>
    </location>
</feature>
<keyword evidence="3 7" id="KW-1133">Transmembrane helix</keyword>
<dbReference type="STRING" id="1448308.A0A2T2N4M5"/>
<feature type="transmembrane region" description="Helical" evidence="7">
    <location>
        <begin position="233"/>
        <end position="256"/>
    </location>
</feature>
<evidence type="ECO:0000256" key="3">
    <source>
        <dbReference type="ARBA" id="ARBA00022989"/>
    </source>
</evidence>
<feature type="transmembrane region" description="Helical" evidence="7">
    <location>
        <begin position="112"/>
        <end position="135"/>
    </location>
</feature>
<evidence type="ECO:0000256" key="1">
    <source>
        <dbReference type="ARBA" id="ARBA00004141"/>
    </source>
</evidence>
<dbReference type="GO" id="GO:0016020">
    <property type="term" value="C:membrane"/>
    <property type="evidence" value="ECO:0007669"/>
    <property type="project" value="UniProtKB-SubCell"/>
</dbReference>
<gene>
    <name evidence="9" type="ORF">BS50DRAFT_563986</name>
</gene>
<keyword evidence="2 7" id="KW-0812">Transmembrane</keyword>
<dbReference type="Proteomes" id="UP000240883">
    <property type="component" value="Unassembled WGS sequence"/>
</dbReference>
<accession>A0A2T2N4M5</accession>